<proteinExistence type="predicted"/>
<organism evidence="1">
    <name type="scientific">Alexandrium catenella</name>
    <name type="common">Red tide dinoflagellate</name>
    <name type="synonym">Gonyaulax catenella</name>
    <dbReference type="NCBI Taxonomy" id="2925"/>
    <lineage>
        <taxon>Eukaryota</taxon>
        <taxon>Sar</taxon>
        <taxon>Alveolata</taxon>
        <taxon>Dinophyceae</taxon>
        <taxon>Gonyaulacales</taxon>
        <taxon>Pyrocystaceae</taxon>
        <taxon>Alexandrium</taxon>
    </lineage>
</organism>
<evidence type="ECO:0000313" key="1">
    <source>
        <dbReference type="EMBL" id="CAD9118811.1"/>
    </source>
</evidence>
<protein>
    <submittedName>
        <fullName evidence="1">Uncharacterized protein</fullName>
    </submittedName>
</protein>
<name>A0A7S1M1F4_ALECA</name>
<dbReference type="EMBL" id="HBGE01026904">
    <property type="protein sequence ID" value="CAD9118811.1"/>
    <property type="molecule type" value="Transcribed_RNA"/>
</dbReference>
<gene>
    <name evidence="1" type="ORF">ACAT0790_LOCUS16183</name>
</gene>
<sequence length="122" mass="12981">MALHTDSTGATEAKVDRDWDADAQTALLHMAVAESASQEMVLSLKSLMEGETPREVGEAIRFMLAQQQSTALEAQRAMMLEVEEAKTAGPAAALAAIQFEELPPRLGALDATLKEELGGVKA</sequence>
<accession>A0A7S1M1F4</accession>
<dbReference type="AlphaFoldDB" id="A0A7S1M1F4"/>
<reference evidence="1" key="1">
    <citation type="submission" date="2021-01" db="EMBL/GenBank/DDBJ databases">
        <authorList>
            <person name="Corre E."/>
            <person name="Pelletier E."/>
            <person name="Niang G."/>
            <person name="Scheremetjew M."/>
            <person name="Finn R."/>
            <person name="Kale V."/>
            <person name="Holt S."/>
            <person name="Cochrane G."/>
            <person name="Meng A."/>
            <person name="Brown T."/>
            <person name="Cohen L."/>
        </authorList>
    </citation>
    <scope>NUCLEOTIDE SEQUENCE</scope>
    <source>
        <strain evidence="1">OF101</strain>
    </source>
</reference>